<feature type="domain" description="Bromo" evidence="5">
    <location>
        <begin position="301"/>
        <end position="373"/>
    </location>
</feature>
<organism evidence="6 7">
    <name type="scientific">Nematostella vectensis</name>
    <name type="common">Starlet sea anemone</name>
    <dbReference type="NCBI Taxonomy" id="45351"/>
    <lineage>
        <taxon>Eukaryota</taxon>
        <taxon>Metazoa</taxon>
        <taxon>Cnidaria</taxon>
        <taxon>Anthozoa</taxon>
        <taxon>Hexacorallia</taxon>
        <taxon>Actiniaria</taxon>
        <taxon>Edwardsiidae</taxon>
        <taxon>Nematostella</taxon>
    </lineage>
</organism>
<dbReference type="Proteomes" id="UP000001593">
    <property type="component" value="Unassembled WGS sequence"/>
</dbReference>
<evidence type="ECO:0000259" key="5">
    <source>
        <dbReference type="PROSITE" id="PS50014"/>
    </source>
</evidence>
<protein>
    <recommendedName>
        <fullName evidence="5">Bromo domain-containing protein</fullName>
    </recommendedName>
</protein>
<dbReference type="OMA" id="WSARECI"/>
<feature type="region of interest" description="Disordered" evidence="4">
    <location>
        <begin position="221"/>
        <end position="280"/>
    </location>
</feature>
<accession>A7SWS2</accession>
<reference evidence="6" key="1">
    <citation type="journal article" date="2007" name="Science">
        <title>Sea anemone genome reveals ancestral eumetazoan gene repertoire and genomic organization.</title>
        <authorList>
            <person name="Putnam N.H."/>
            <person name="Srivastava M."/>
            <person name="Hellsten U."/>
            <person name="Dirks B."/>
            <person name="Chapman J."/>
            <person name="Salamov A."/>
            <person name="Terry A."/>
            <person name="Shapiro H."/>
            <person name="Lindquist E."/>
            <person name="Kapitonov V.V."/>
            <person name="Jurka J."/>
            <person name="Genikhovich G."/>
            <person name="Grigoriev I.V."/>
            <person name="Lucas S.M."/>
            <person name="Steele R.E."/>
            <person name="Finnerty J.R."/>
            <person name="Technau U."/>
            <person name="Martindale M.Q."/>
            <person name="Rokhsar D.S."/>
        </authorList>
    </citation>
    <scope>NUCLEOTIDE SEQUENCE [LARGE SCALE GENOMIC DNA]</scope>
    <source>
        <strain evidence="6">CH2 x CH6</strain>
    </source>
</reference>
<evidence type="ECO:0000256" key="3">
    <source>
        <dbReference type="PROSITE-ProRule" id="PRU00035"/>
    </source>
</evidence>
<dbReference type="Pfam" id="PF00439">
    <property type="entry name" value="Bromodomain"/>
    <property type="match status" value="2"/>
</dbReference>
<dbReference type="CDD" id="cd05497">
    <property type="entry name" value="Bromo_Brdt_I_like"/>
    <property type="match status" value="1"/>
</dbReference>
<dbReference type="InterPro" id="IPR043509">
    <property type="entry name" value="Bromo_Brdt_II"/>
</dbReference>
<dbReference type="Gene3D" id="1.20.920.10">
    <property type="entry name" value="Bromodomain-like"/>
    <property type="match status" value="2"/>
</dbReference>
<dbReference type="STRING" id="45351.A7SWS2"/>
<evidence type="ECO:0000256" key="4">
    <source>
        <dbReference type="SAM" id="MobiDB-lite"/>
    </source>
</evidence>
<feature type="region of interest" description="Disordered" evidence="4">
    <location>
        <begin position="394"/>
        <end position="435"/>
    </location>
</feature>
<dbReference type="GO" id="GO:0006338">
    <property type="term" value="P:chromatin remodeling"/>
    <property type="evidence" value="ECO:0000318"/>
    <property type="project" value="GO_Central"/>
</dbReference>
<name>A7SWS2_NEMVE</name>
<dbReference type="eggNOG" id="KOG1474">
    <property type="taxonomic scope" value="Eukaryota"/>
</dbReference>
<sequence length="467" mass="52435">MAQPNPQQPAPKTRTTNQLQFLLKTVLKGLWRHHHAWPFREPVDAVKLNLPDYHTIIKKPMDLGTIKKKLENNEYPCAQECIEDFRLMINNCYTYNKPGDDIVLMCQSMDKLFHQKIAMMPPEEKEIIIGVKRKPGEGGHGGKKGRKPGPRPMEHAIPGKGIPSFPLLLTQYQSQPITVTATMAMPTPAEAATTALPTPSLAPAAPALPVPTSSLPLAKVKKGVKRKADTTTPTTPMSDLSEPLPTSKPAKVPARRESTRTVKKPNRDLPEGPSLSRGKKKPLTEQLKYCSTILKDMFSKKHYAYAWPFYKPVDAEALGLHDYHDIIKQPMDMTEIKNKLENRAYDSPSEFAADIRLMFSNCYRYNPPDHDVVKMARQLQDVFEMKFAKMPEETIIAPPSPPPAQPEVEPEQQESSDEETSVSNDSEAERAEKLSQLQQQLISVHEQLSKLTGESVLVTKTKKKPEK</sequence>
<gene>
    <name evidence="6" type="ORF">NEMVEDRAFT_v1g135675</name>
</gene>
<feature type="compositionally biased region" description="Basic and acidic residues" evidence="4">
    <location>
        <begin position="254"/>
        <end position="270"/>
    </location>
</feature>
<feature type="region of interest" description="Disordered" evidence="4">
    <location>
        <begin position="133"/>
        <end position="154"/>
    </location>
</feature>
<dbReference type="CDD" id="cd05498">
    <property type="entry name" value="Bromo_Brdt_II_like"/>
    <property type="match status" value="1"/>
</dbReference>
<keyword evidence="1" id="KW-0677">Repeat</keyword>
<dbReference type="FunCoup" id="A7SWS2">
    <property type="interactions" value="331"/>
</dbReference>
<dbReference type="PROSITE" id="PS00633">
    <property type="entry name" value="BROMODOMAIN_1"/>
    <property type="match status" value="2"/>
</dbReference>
<evidence type="ECO:0000313" key="6">
    <source>
        <dbReference type="EMBL" id="EDO31845.1"/>
    </source>
</evidence>
<dbReference type="InterPro" id="IPR001487">
    <property type="entry name" value="Bromodomain"/>
</dbReference>
<dbReference type="PhylomeDB" id="A7SWS2"/>
<evidence type="ECO:0000256" key="1">
    <source>
        <dbReference type="ARBA" id="ARBA00022737"/>
    </source>
</evidence>
<dbReference type="InterPro" id="IPR043508">
    <property type="entry name" value="Bromo_Brdt_I"/>
</dbReference>
<feature type="domain" description="Bromo" evidence="5">
    <location>
        <begin position="31"/>
        <end position="103"/>
    </location>
</feature>
<dbReference type="GO" id="GO:0006355">
    <property type="term" value="P:regulation of DNA-templated transcription"/>
    <property type="evidence" value="ECO:0000318"/>
    <property type="project" value="GO_Central"/>
</dbReference>
<evidence type="ECO:0000256" key="2">
    <source>
        <dbReference type="ARBA" id="ARBA00023117"/>
    </source>
</evidence>
<dbReference type="PROSITE" id="PS50014">
    <property type="entry name" value="BROMODOMAIN_2"/>
    <property type="match status" value="2"/>
</dbReference>
<dbReference type="InterPro" id="IPR018359">
    <property type="entry name" value="Bromodomain_CS"/>
</dbReference>
<dbReference type="HOGENOM" id="CLU_001499_1_1_1"/>
<dbReference type="FunFam" id="1.20.920.10:FF:000002">
    <property type="entry name" value="Bromodomain-containing protein 4"/>
    <property type="match status" value="1"/>
</dbReference>
<dbReference type="PANTHER" id="PTHR22880:SF225">
    <property type="entry name" value="BROMODOMAIN-CONTAINING PROTEIN BET-1-RELATED"/>
    <property type="match status" value="1"/>
</dbReference>
<dbReference type="EMBL" id="DS469866">
    <property type="protein sequence ID" value="EDO31845.1"/>
    <property type="molecule type" value="Genomic_DNA"/>
</dbReference>
<dbReference type="SMART" id="SM00297">
    <property type="entry name" value="BROMO"/>
    <property type="match status" value="2"/>
</dbReference>
<evidence type="ECO:0000313" key="7">
    <source>
        <dbReference type="Proteomes" id="UP000001593"/>
    </source>
</evidence>
<dbReference type="PANTHER" id="PTHR22880">
    <property type="entry name" value="FALZ-RELATED BROMODOMAIN-CONTAINING PROTEINS"/>
    <property type="match status" value="1"/>
</dbReference>
<dbReference type="SUPFAM" id="SSF47370">
    <property type="entry name" value="Bromodomain"/>
    <property type="match status" value="2"/>
</dbReference>
<dbReference type="GO" id="GO:0005634">
    <property type="term" value="C:nucleus"/>
    <property type="evidence" value="ECO:0000318"/>
    <property type="project" value="GO_Central"/>
</dbReference>
<dbReference type="InParanoid" id="A7SWS2"/>
<dbReference type="FunFam" id="1.20.920.10:FF:000003">
    <property type="entry name" value="Bromodomain-containing protein 2"/>
    <property type="match status" value="1"/>
</dbReference>
<dbReference type="GO" id="GO:0000785">
    <property type="term" value="C:chromatin"/>
    <property type="evidence" value="ECO:0000318"/>
    <property type="project" value="GO_Central"/>
</dbReference>
<proteinExistence type="predicted"/>
<keyword evidence="7" id="KW-1185">Reference proteome</keyword>
<dbReference type="InterPro" id="IPR036427">
    <property type="entry name" value="Bromodomain-like_sf"/>
</dbReference>
<feature type="non-terminal residue" evidence="6">
    <location>
        <position position="467"/>
    </location>
</feature>
<keyword evidence="2 3" id="KW-0103">Bromodomain</keyword>
<dbReference type="PRINTS" id="PR00503">
    <property type="entry name" value="BROMODOMAIN"/>
</dbReference>
<dbReference type="InterPro" id="IPR050935">
    <property type="entry name" value="Bromo_chromatin_reader"/>
</dbReference>
<dbReference type="AlphaFoldDB" id="A7SWS2"/>
<feature type="compositionally biased region" description="Acidic residues" evidence="4">
    <location>
        <begin position="408"/>
        <end position="420"/>
    </location>
</feature>